<accession>T1F3Y7</accession>
<dbReference type="OrthoDB" id="1890790at2759"/>
<dbReference type="eggNOG" id="KOG1023">
    <property type="taxonomic scope" value="Eukaryota"/>
</dbReference>
<dbReference type="InterPro" id="IPR028082">
    <property type="entry name" value="Peripla_BP_I"/>
</dbReference>
<keyword evidence="4 5" id="KW-0472">Membrane</keyword>
<dbReference type="Proteomes" id="UP000015101">
    <property type="component" value="Unassembled WGS sequence"/>
</dbReference>
<evidence type="ECO:0000256" key="4">
    <source>
        <dbReference type="ARBA" id="ARBA00023136"/>
    </source>
</evidence>
<reference evidence="8" key="3">
    <citation type="submission" date="2015-06" db="UniProtKB">
        <authorList>
            <consortium name="EnsemblMetazoa"/>
        </authorList>
    </citation>
    <scope>IDENTIFICATION</scope>
</reference>
<evidence type="ECO:0000259" key="6">
    <source>
        <dbReference type="Pfam" id="PF01094"/>
    </source>
</evidence>
<comment type="subcellular location">
    <subcellularLocation>
        <location evidence="1">Membrane</location>
    </subcellularLocation>
</comment>
<evidence type="ECO:0000313" key="8">
    <source>
        <dbReference type="EnsemblMetazoa" id="HelroP171223"/>
    </source>
</evidence>
<dbReference type="CTD" id="20203536"/>
<dbReference type="EMBL" id="AMQM01003823">
    <property type="status" value="NOT_ANNOTATED_CDS"/>
    <property type="molecule type" value="Genomic_DNA"/>
</dbReference>
<evidence type="ECO:0000256" key="5">
    <source>
        <dbReference type="SAM" id="Phobius"/>
    </source>
</evidence>
<dbReference type="InterPro" id="IPR052612">
    <property type="entry name" value="ANP_Clearance_Receptor"/>
</dbReference>
<dbReference type="KEGG" id="hro:HELRODRAFT_171223"/>
<dbReference type="SUPFAM" id="SSF53822">
    <property type="entry name" value="Periplasmic binding protein-like I"/>
    <property type="match status" value="1"/>
</dbReference>
<dbReference type="OMA" id="RVANTHI"/>
<dbReference type="GO" id="GO:0007165">
    <property type="term" value="P:signal transduction"/>
    <property type="evidence" value="ECO:0000318"/>
    <property type="project" value="GO_Central"/>
</dbReference>
<dbReference type="InterPro" id="IPR001828">
    <property type="entry name" value="ANF_lig-bd_rcpt"/>
</dbReference>
<dbReference type="PANTHER" id="PTHR44755">
    <property type="entry name" value="NATRIURETIC PEPTIDE RECEPTOR 3-RELATED"/>
    <property type="match status" value="1"/>
</dbReference>
<evidence type="ECO:0000256" key="2">
    <source>
        <dbReference type="ARBA" id="ARBA00022692"/>
    </source>
</evidence>
<keyword evidence="2 5" id="KW-0812">Transmembrane</keyword>
<dbReference type="AlphaFoldDB" id="T1F3Y7"/>
<dbReference type="GeneID" id="20203536"/>
<evidence type="ECO:0000313" key="7">
    <source>
        <dbReference type="EMBL" id="ESO05578.1"/>
    </source>
</evidence>
<keyword evidence="3 5" id="KW-1133">Transmembrane helix</keyword>
<protein>
    <recommendedName>
        <fullName evidence="6">Receptor ligand binding region domain-containing protein</fullName>
    </recommendedName>
</protein>
<dbReference type="HOGENOM" id="CLU_036745_0_0_1"/>
<dbReference type="GO" id="GO:0016020">
    <property type="term" value="C:membrane"/>
    <property type="evidence" value="ECO:0007669"/>
    <property type="project" value="UniProtKB-SubCell"/>
</dbReference>
<gene>
    <name evidence="8" type="primary">20203536</name>
    <name evidence="7" type="ORF">HELRODRAFT_171223</name>
</gene>
<dbReference type="InParanoid" id="T1F3Y7"/>
<organism evidence="8 9">
    <name type="scientific">Helobdella robusta</name>
    <name type="common">Californian leech</name>
    <dbReference type="NCBI Taxonomy" id="6412"/>
    <lineage>
        <taxon>Eukaryota</taxon>
        <taxon>Metazoa</taxon>
        <taxon>Spiralia</taxon>
        <taxon>Lophotrochozoa</taxon>
        <taxon>Annelida</taxon>
        <taxon>Clitellata</taxon>
        <taxon>Hirudinea</taxon>
        <taxon>Rhynchobdellida</taxon>
        <taxon>Glossiphoniidae</taxon>
        <taxon>Helobdella</taxon>
    </lineage>
</organism>
<dbReference type="RefSeq" id="XP_009016211.1">
    <property type="nucleotide sequence ID" value="XM_009017963.1"/>
</dbReference>
<name>T1F3Y7_HELRO</name>
<evidence type="ECO:0000256" key="3">
    <source>
        <dbReference type="ARBA" id="ARBA00022989"/>
    </source>
</evidence>
<sequence>MCLNKHIQTNIFTLKRAEISARVMVPIRYMHAPFRFLDRVMLCLIIRLINTCNGMVGTTEGVNLILNYSVHTIFGAFCSPNCVAAAQVTNYWNIPYFPLNCFDPSLDDSSVYTNTIRFLGSLTAFGASFVTYFKKYQWDNVAVMIESGTDFCDSGVTAIQSRLRENSITIAEIVRLPAIIDSFETLFFTKIQHSARVVILCHSNNTALQQIMFMAQDLGMTDPNHYVWITFFNIYAAASASALPGFTFNILLYPWLSANATAMDDYRKQAFLSLKIITYKNSTAIPDPRSDANNVRFTLAQYFGDVFYVYLSLRNLTLMSGKDPNSGYNIFNASKSAEINIENEKIRFNANGDRLMNFYVWSLSANASTYRPYMEINLTDGNNYSAALSFGHFSKSGSAKIVVIIFNIWRVANTHIIGYETWGTYNKAPKDTPDCGFSNEFCKPTSDNTSLIIALAAIFVIVIAVSSGFYFIR</sequence>
<dbReference type="Gene3D" id="3.40.50.2300">
    <property type="match status" value="1"/>
</dbReference>
<feature type="domain" description="Receptor ligand binding region" evidence="6">
    <location>
        <begin position="46"/>
        <end position="364"/>
    </location>
</feature>
<dbReference type="EnsemblMetazoa" id="HelroT171223">
    <property type="protein sequence ID" value="HelroP171223"/>
    <property type="gene ID" value="HelroG171223"/>
</dbReference>
<reference evidence="7 9" key="2">
    <citation type="journal article" date="2013" name="Nature">
        <title>Insights into bilaterian evolution from three spiralian genomes.</title>
        <authorList>
            <person name="Simakov O."/>
            <person name="Marletaz F."/>
            <person name="Cho S.J."/>
            <person name="Edsinger-Gonzales E."/>
            <person name="Havlak P."/>
            <person name="Hellsten U."/>
            <person name="Kuo D.H."/>
            <person name="Larsson T."/>
            <person name="Lv J."/>
            <person name="Arendt D."/>
            <person name="Savage R."/>
            <person name="Osoegawa K."/>
            <person name="de Jong P."/>
            <person name="Grimwood J."/>
            <person name="Chapman J.A."/>
            <person name="Shapiro H."/>
            <person name="Aerts A."/>
            <person name="Otillar R.P."/>
            <person name="Terry A.Y."/>
            <person name="Boore J.L."/>
            <person name="Grigoriev I.V."/>
            <person name="Lindberg D.R."/>
            <person name="Seaver E.C."/>
            <person name="Weisblat D.A."/>
            <person name="Putnam N.H."/>
            <person name="Rokhsar D.S."/>
        </authorList>
    </citation>
    <scope>NUCLEOTIDE SEQUENCE</scope>
</reference>
<keyword evidence="9" id="KW-1185">Reference proteome</keyword>
<dbReference type="GO" id="GO:0017046">
    <property type="term" value="F:peptide hormone binding"/>
    <property type="evidence" value="ECO:0000318"/>
    <property type="project" value="GO_Central"/>
</dbReference>
<proteinExistence type="predicted"/>
<dbReference type="EMBL" id="KB096325">
    <property type="protein sequence ID" value="ESO05578.1"/>
    <property type="molecule type" value="Genomic_DNA"/>
</dbReference>
<feature type="transmembrane region" description="Helical" evidence="5">
    <location>
        <begin position="451"/>
        <end position="472"/>
    </location>
</feature>
<dbReference type="GO" id="GO:0038023">
    <property type="term" value="F:signaling receptor activity"/>
    <property type="evidence" value="ECO:0000318"/>
    <property type="project" value="GO_Central"/>
</dbReference>
<reference evidence="9" key="1">
    <citation type="submission" date="2012-12" db="EMBL/GenBank/DDBJ databases">
        <authorList>
            <person name="Hellsten U."/>
            <person name="Grimwood J."/>
            <person name="Chapman J.A."/>
            <person name="Shapiro H."/>
            <person name="Aerts A."/>
            <person name="Otillar R.P."/>
            <person name="Terry A.Y."/>
            <person name="Boore J.L."/>
            <person name="Simakov O."/>
            <person name="Marletaz F."/>
            <person name="Cho S.-J."/>
            <person name="Edsinger-Gonzales E."/>
            <person name="Havlak P."/>
            <person name="Kuo D.-H."/>
            <person name="Larsson T."/>
            <person name="Lv J."/>
            <person name="Arendt D."/>
            <person name="Savage R."/>
            <person name="Osoegawa K."/>
            <person name="de Jong P."/>
            <person name="Lindberg D.R."/>
            <person name="Seaver E.C."/>
            <person name="Weisblat D.A."/>
            <person name="Putnam N.H."/>
            <person name="Grigoriev I.V."/>
            <person name="Rokhsar D.S."/>
        </authorList>
    </citation>
    <scope>NUCLEOTIDE SEQUENCE</scope>
</reference>
<evidence type="ECO:0000313" key="9">
    <source>
        <dbReference type="Proteomes" id="UP000015101"/>
    </source>
</evidence>
<evidence type="ECO:0000256" key="1">
    <source>
        <dbReference type="ARBA" id="ARBA00004370"/>
    </source>
</evidence>
<dbReference type="Pfam" id="PF01094">
    <property type="entry name" value="ANF_receptor"/>
    <property type="match status" value="1"/>
</dbReference>
<dbReference type="PANTHER" id="PTHR44755:SF8">
    <property type="entry name" value="RECEPTOR LIGAND BINDING REGION DOMAIN-CONTAINING PROTEIN"/>
    <property type="match status" value="1"/>
</dbReference>